<dbReference type="Pfam" id="PF13469">
    <property type="entry name" value="Sulfotransfer_3"/>
    <property type="match status" value="1"/>
</dbReference>
<gene>
    <name evidence="2" type="primary">LOC106170373</name>
</gene>
<evidence type="ECO:0000313" key="2">
    <source>
        <dbReference type="RefSeq" id="XP_013405671.1"/>
    </source>
</evidence>
<dbReference type="Proteomes" id="UP000085678">
    <property type="component" value="Unplaced"/>
</dbReference>
<organism evidence="1 2">
    <name type="scientific">Lingula anatina</name>
    <name type="common">Brachiopod</name>
    <name type="synonym">Lingula unguis</name>
    <dbReference type="NCBI Taxonomy" id="7574"/>
    <lineage>
        <taxon>Eukaryota</taxon>
        <taxon>Metazoa</taxon>
        <taxon>Spiralia</taxon>
        <taxon>Lophotrochozoa</taxon>
        <taxon>Brachiopoda</taxon>
        <taxon>Linguliformea</taxon>
        <taxon>Lingulata</taxon>
        <taxon>Lingulida</taxon>
        <taxon>Linguloidea</taxon>
        <taxon>Lingulidae</taxon>
        <taxon>Lingula</taxon>
    </lineage>
</organism>
<dbReference type="GeneID" id="106170373"/>
<accession>A0A1S3J5Z6</accession>
<dbReference type="InterPro" id="IPR027417">
    <property type="entry name" value="P-loop_NTPase"/>
</dbReference>
<evidence type="ECO:0000313" key="1">
    <source>
        <dbReference type="Proteomes" id="UP000085678"/>
    </source>
</evidence>
<dbReference type="KEGG" id="lak:106170373"/>
<dbReference type="SUPFAM" id="SSF52540">
    <property type="entry name" value="P-loop containing nucleoside triphosphate hydrolases"/>
    <property type="match status" value="1"/>
</dbReference>
<dbReference type="OrthoDB" id="429813at2759"/>
<dbReference type="AlphaFoldDB" id="A0A1S3J5Z6"/>
<dbReference type="RefSeq" id="XP_013405671.1">
    <property type="nucleotide sequence ID" value="XM_013550217.1"/>
</dbReference>
<dbReference type="PANTHER" id="PTHR36451">
    <property type="entry name" value="PAPS-DEPENDENT SULFOTRANSFERASE STF3"/>
    <property type="match status" value="1"/>
</dbReference>
<name>A0A1S3J5Z6_LINAN</name>
<dbReference type="Gene3D" id="3.40.50.300">
    <property type="entry name" value="P-loop containing nucleotide triphosphate hydrolases"/>
    <property type="match status" value="1"/>
</dbReference>
<protein>
    <submittedName>
        <fullName evidence="2">Uncharacterized protein LOC106170373</fullName>
    </submittedName>
</protein>
<dbReference type="InParanoid" id="A0A1S3J5Z6"/>
<reference evidence="2" key="1">
    <citation type="submission" date="2025-08" db="UniProtKB">
        <authorList>
            <consortium name="RefSeq"/>
        </authorList>
    </citation>
    <scope>IDENTIFICATION</scope>
    <source>
        <tissue evidence="2">Gonads</tissue>
    </source>
</reference>
<dbReference type="PANTHER" id="PTHR36451:SF1">
    <property type="entry name" value="OMEGA-HYDROXY-BETA-DIHYDROMENAQUINONE-9 SULFOTRANSFERASE STF3"/>
    <property type="match status" value="1"/>
</dbReference>
<proteinExistence type="predicted"/>
<sequence>MKATQAKARMYVTSAAFKTMHRYEAGGPEEDFYLFHNIGVFKDCAFQLSDCREYVKWMEARTNDEMLEAYRFHKQQTQLILHSREFLNSDLRMVFKENFHSLYLAVALKVYPDAIFVHTYRNPSTTVASLCSVRENFKLLTYEKDDVDLKQIGREVLGNSFCHGGIQMMNYRKHNPELEHRFIDIAYDDLATSPMDVVKKIYDHFGLELTDEVTEKMEAYVKENPKNKYGCHEYDLNRYHLTKDEVLKHFKDYVEEYKIPC</sequence>
<dbReference type="InterPro" id="IPR052736">
    <property type="entry name" value="Stf3_sulfotransferase"/>
</dbReference>
<keyword evidence="1" id="KW-1185">Reference proteome</keyword>